<dbReference type="AlphaFoldDB" id="A0AAV4A1A3"/>
<organism evidence="2 3">
    <name type="scientific">Plakobranchus ocellatus</name>
    <dbReference type="NCBI Taxonomy" id="259542"/>
    <lineage>
        <taxon>Eukaryota</taxon>
        <taxon>Metazoa</taxon>
        <taxon>Spiralia</taxon>
        <taxon>Lophotrochozoa</taxon>
        <taxon>Mollusca</taxon>
        <taxon>Gastropoda</taxon>
        <taxon>Heterobranchia</taxon>
        <taxon>Euthyneura</taxon>
        <taxon>Panpulmonata</taxon>
        <taxon>Sacoglossa</taxon>
        <taxon>Placobranchoidea</taxon>
        <taxon>Plakobranchidae</taxon>
        <taxon>Plakobranchus</taxon>
    </lineage>
</organism>
<evidence type="ECO:0000256" key="1">
    <source>
        <dbReference type="SAM" id="MobiDB-lite"/>
    </source>
</evidence>
<keyword evidence="3" id="KW-1185">Reference proteome</keyword>
<evidence type="ECO:0000313" key="2">
    <source>
        <dbReference type="EMBL" id="GFO01945.1"/>
    </source>
</evidence>
<feature type="region of interest" description="Disordered" evidence="1">
    <location>
        <begin position="49"/>
        <end position="76"/>
    </location>
</feature>
<sequence>MREKVREGGKERLKKDEGQKRRAEGQQRSVPVASPFAITARQHLNLTFGRTIPGDSGRSGSHSVDTKARLMLGENV</sequence>
<dbReference type="Proteomes" id="UP000735302">
    <property type="component" value="Unassembled WGS sequence"/>
</dbReference>
<dbReference type="EMBL" id="BLXT01003551">
    <property type="protein sequence ID" value="GFO01945.1"/>
    <property type="molecule type" value="Genomic_DNA"/>
</dbReference>
<gene>
    <name evidence="2" type="ORF">PoB_002845000</name>
</gene>
<name>A0AAV4A1A3_9GAST</name>
<accession>A0AAV4A1A3</accession>
<evidence type="ECO:0000313" key="3">
    <source>
        <dbReference type="Proteomes" id="UP000735302"/>
    </source>
</evidence>
<feature type="region of interest" description="Disordered" evidence="1">
    <location>
        <begin position="1"/>
        <end position="36"/>
    </location>
</feature>
<comment type="caution">
    <text evidence="2">The sequence shown here is derived from an EMBL/GenBank/DDBJ whole genome shotgun (WGS) entry which is preliminary data.</text>
</comment>
<feature type="compositionally biased region" description="Basic and acidic residues" evidence="1">
    <location>
        <begin position="1"/>
        <end position="25"/>
    </location>
</feature>
<protein>
    <submittedName>
        <fullName evidence="2">Uncharacterized protein</fullName>
    </submittedName>
</protein>
<reference evidence="2 3" key="1">
    <citation type="journal article" date="2021" name="Elife">
        <title>Chloroplast acquisition without the gene transfer in kleptoplastic sea slugs, Plakobranchus ocellatus.</title>
        <authorList>
            <person name="Maeda T."/>
            <person name="Takahashi S."/>
            <person name="Yoshida T."/>
            <person name="Shimamura S."/>
            <person name="Takaki Y."/>
            <person name="Nagai Y."/>
            <person name="Toyoda A."/>
            <person name="Suzuki Y."/>
            <person name="Arimoto A."/>
            <person name="Ishii H."/>
            <person name="Satoh N."/>
            <person name="Nishiyama T."/>
            <person name="Hasebe M."/>
            <person name="Maruyama T."/>
            <person name="Minagawa J."/>
            <person name="Obokata J."/>
            <person name="Shigenobu S."/>
        </authorList>
    </citation>
    <scope>NUCLEOTIDE SEQUENCE [LARGE SCALE GENOMIC DNA]</scope>
</reference>
<proteinExistence type="predicted"/>